<comment type="caution">
    <text evidence="4">The sequence shown here is derived from an EMBL/GenBank/DDBJ whole genome shotgun (WGS) entry which is preliminary data.</text>
</comment>
<dbReference type="OrthoDB" id="2680382at2"/>
<accession>A0A3B0CET1</accession>
<keyword evidence="2" id="KW-0472">Membrane</keyword>
<dbReference type="Proteomes" id="UP000282311">
    <property type="component" value="Unassembled WGS sequence"/>
</dbReference>
<sequence>MNKARITYRFDETGRETVRKDQPQVIPLLKEEYSVVREDHWPGEEPVIERSSGNHREEPAPRPARGPLFDTQPLNQFTTDFGAWKSPFDEETERVERMIRESERQRTEHPAHPPASAQSRFPDRLDPERYPLEPEERYDGHTGYYEPERERSERSYVRGDLPPHLPPSRYERNSPTSWLKVIASVAGAVGTGVLIGFFVLSMFGGEETQKNGSDAAAGPGKSVAVAPSQTGTGALPGQTAAGGGKENAAPASTAASGATVPLNMAAATYTLLQNGVFTNQQGADSAVAELKKKGLAAYVQQSDKFYVYVGFAPNRDDALALSQLLKDQKMELFLKALPLPAVSKIKWAGEQPAAVETFFTQNQKLVQTIGGFAVAHLKEKTPSALDDATLQTIHTAHQAWSGASATFGSGLGADQKAALQKWVAAMNTAVTSMDEYKKNPSSAYLWQAQSSLMQVLFLENELLAAIQA</sequence>
<keyword evidence="5" id="KW-1185">Reference proteome</keyword>
<protein>
    <submittedName>
        <fullName evidence="4">SPOR domain-containing protein</fullName>
    </submittedName>
</protein>
<gene>
    <name evidence="4" type="ORF">D7M11_16855</name>
</gene>
<dbReference type="InterPro" id="IPR007730">
    <property type="entry name" value="SPOR-like_dom"/>
</dbReference>
<feature type="compositionally biased region" description="Basic and acidic residues" evidence="1">
    <location>
        <begin position="101"/>
        <end position="111"/>
    </location>
</feature>
<dbReference type="Gene3D" id="3.30.70.1070">
    <property type="entry name" value="Sporulation related repeat"/>
    <property type="match status" value="1"/>
</dbReference>
<evidence type="ECO:0000256" key="1">
    <source>
        <dbReference type="SAM" id="MobiDB-lite"/>
    </source>
</evidence>
<dbReference type="AlphaFoldDB" id="A0A3B0CET1"/>
<dbReference type="EMBL" id="RBAH01000011">
    <property type="protein sequence ID" value="RKN83860.1"/>
    <property type="molecule type" value="Genomic_DNA"/>
</dbReference>
<keyword evidence="2" id="KW-1133">Transmembrane helix</keyword>
<dbReference type="GO" id="GO:0042834">
    <property type="term" value="F:peptidoglycan binding"/>
    <property type="evidence" value="ECO:0007669"/>
    <property type="project" value="InterPro"/>
</dbReference>
<feature type="region of interest" description="Disordered" evidence="1">
    <location>
        <begin position="101"/>
        <end position="173"/>
    </location>
</feature>
<feature type="transmembrane region" description="Helical" evidence="2">
    <location>
        <begin position="178"/>
        <end position="203"/>
    </location>
</feature>
<feature type="domain" description="SPOR" evidence="3">
    <location>
        <begin position="272"/>
        <end position="329"/>
    </location>
</feature>
<keyword evidence="2" id="KW-0812">Transmembrane</keyword>
<evidence type="ECO:0000256" key="2">
    <source>
        <dbReference type="SAM" id="Phobius"/>
    </source>
</evidence>
<dbReference type="InterPro" id="IPR036680">
    <property type="entry name" value="SPOR-like_sf"/>
</dbReference>
<feature type="region of interest" description="Disordered" evidence="1">
    <location>
        <begin position="40"/>
        <end position="72"/>
    </location>
</feature>
<dbReference type="SUPFAM" id="SSF110997">
    <property type="entry name" value="Sporulation related repeat"/>
    <property type="match status" value="1"/>
</dbReference>
<name>A0A3B0CET1_9BACL</name>
<proteinExistence type="predicted"/>
<dbReference type="Pfam" id="PF05036">
    <property type="entry name" value="SPOR"/>
    <property type="match status" value="1"/>
</dbReference>
<feature type="compositionally biased region" description="Basic and acidic residues" evidence="1">
    <location>
        <begin position="121"/>
        <end position="157"/>
    </location>
</feature>
<evidence type="ECO:0000313" key="5">
    <source>
        <dbReference type="Proteomes" id="UP000282311"/>
    </source>
</evidence>
<organism evidence="4 5">
    <name type="scientific">Paenibacillus ginsengarvi</name>
    <dbReference type="NCBI Taxonomy" id="400777"/>
    <lineage>
        <taxon>Bacteria</taxon>
        <taxon>Bacillati</taxon>
        <taxon>Bacillota</taxon>
        <taxon>Bacilli</taxon>
        <taxon>Bacillales</taxon>
        <taxon>Paenibacillaceae</taxon>
        <taxon>Paenibacillus</taxon>
    </lineage>
</organism>
<dbReference type="RefSeq" id="WP_120748404.1">
    <property type="nucleotide sequence ID" value="NZ_RBAH01000011.1"/>
</dbReference>
<evidence type="ECO:0000259" key="3">
    <source>
        <dbReference type="Pfam" id="PF05036"/>
    </source>
</evidence>
<feature type="region of interest" description="Disordered" evidence="1">
    <location>
        <begin position="208"/>
        <end position="252"/>
    </location>
</feature>
<reference evidence="4 5" key="1">
    <citation type="journal article" date="2007" name="Int. J. Syst. Evol. Microbiol.">
        <title>Paenibacillus ginsengarvi sp. nov., isolated from soil from ginseng cultivation.</title>
        <authorList>
            <person name="Yoon M.H."/>
            <person name="Ten L.N."/>
            <person name="Im W.T."/>
        </authorList>
    </citation>
    <scope>NUCLEOTIDE SEQUENCE [LARGE SCALE GENOMIC DNA]</scope>
    <source>
        <strain evidence="4 5">KCTC 13059</strain>
    </source>
</reference>
<evidence type="ECO:0000313" key="4">
    <source>
        <dbReference type="EMBL" id="RKN83860.1"/>
    </source>
</evidence>